<proteinExistence type="predicted"/>
<sequence length="213" mass="22890">MPGRLPSHSDLPSSVTASVVPPPKGQVPTNVLILLHGLGDTNASFTNLGRQLNLPETTCLSVQARKLLPFDLGGYHWGDDIIFDQSSGEIDPETSCKDSTKLILQDVIQSTLVEKCGYKLREIILFGFGQGGMVALNIAADLGTDELGGVVSIGGSLPSNAPLASIDRKWKTPVLLCKADRHSRVTQGDVTRIKDNFGAVEVKEWRRVGDSMP</sequence>
<gene>
    <name evidence="1" type="ORF">LTS18_014935</name>
</gene>
<feature type="non-terminal residue" evidence="1">
    <location>
        <position position="213"/>
    </location>
</feature>
<organism evidence="1 2">
    <name type="scientific">Coniosporium uncinatum</name>
    <dbReference type="NCBI Taxonomy" id="93489"/>
    <lineage>
        <taxon>Eukaryota</taxon>
        <taxon>Fungi</taxon>
        <taxon>Dikarya</taxon>
        <taxon>Ascomycota</taxon>
        <taxon>Pezizomycotina</taxon>
        <taxon>Dothideomycetes</taxon>
        <taxon>Dothideomycetes incertae sedis</taxon>
        <taxon>Coniosporium</taxon>
    </lineage>
</organism>
<dbReference type="Proteomes" id="UP001186974">
    <property type="component" value="Unassembled WGS sequence"/>
</dbReference>
<accession>A0ACC3CV05</accession>
<evidence type="ECO:0000313" key="1">
    <source>
        <dbReference type="EMBL" id="KAK3044959.1"/>
    </source>
</evidence>
<evidence type="ECO:0000313" key="2">
    <source>
        <dbReference type="Proteomes" id="UP001186974"/>
    </source>
</evidence>
<keyword evidence="2" id="KW-1185">Reference proteome</keyword>
<comment type="caution">
    <text evidence="1">The sequence shown here is derived from an EMBL/GenBank/DDBJ whole genome shotgun (WGS) entry which is preliminary data.</text>
</comment>
<protein>
    <submittedName>
        <fullName evidence="1">Uncharacterized protein</fullName>
    </submittedName>
</protein>
<name>A0ACC3CV05_9PEZI</name>
<dbReference type="EMBL" id="JAWDJW010011214">
    <property type="protein sequence ID" value="KAK3044959.1"/>
    <property type="molecule type" value="Genomic_DNA"/>
</dbReference>
<reference evidence="1" key="1">
    <citation type="submission" date="2024-09" db="EMBL/GenBank/DDBJ databases">
        <title>Black Yeasts Isolated from many extreme environments.</title>
        <authorList>
            <person name="Coleine C."/>
            <person name="Stajich J.E."/>
            <person name="Selbmann L."/>
        </authorList>
    </citation>
    <scope>NUCLEOTIDE SEQUENCE</scope>
    <source>
        <strain evidence="1">CCFEE 5737</strain>
    </source>
</reference>